<accession>A0A9X2L294</accession>
<evidence type="ECO:0000259" key="8">
    <source>
        <dbReference type="Pfam" id="PF02687"/>
    </source>
</evidence>
<evidence type="ECO:0000256" key="5">
    <source>
        <dbReference type="ARBA" id="ARBA00022989"/>
    </source>
</evidence>
<dbReference type="AlphaFoldDB" id="A0A9X2L294"/>
<feature type="domain" description="ABC3 transporter permease C-terminal" evidence="8">
    <location>
        <begin position="270"/>
        <end position="401"/>
    </location>
</feature>
<evidence type="ECO:0000256" key="6">
    <source>
        <dbReference type="ARBA" id="ARBA00023136"/>
    </source>
</evidence>
<keyword evidence="3" id="KW-1003">Cell membrane</keyword>
<dbReference type="GO" id="GO:0044874">
    <property type="term" value="P:lipoprotein localization to outer membrane"/>
    <property type="evidence" value="ECO:0007669"/>
    <property type="project" value="TreeGrafter"/>
</dbReference>
<feature type="transmembrane region" description="Helical" evidence="7">
    <location>
        <begin position="373"/>
        <end position="394"/>
    </location>
</feature>
<comment type="subcellular location">
    <subcellularLocation>
        <location evidence="1">Cell membrane</location>
        <topology evidence="1">Multi-pass membrane protein</topology>
    </subcellularLocation>
</comment>
<evidence type="ECO:0000256" key="3">
    <source>
        <dbReference type="ARBA" id="ARBA00022475"/>
    </source>
</evidence>
<reference evidence="10" key="1">
    <citation type="submission" date="2022-06" db="EMBL/GenBank/DDBJ databases">
        <title>Gracilimonas sp. CAU 1638 isolated from sea sediment.</title>
        <authorList>
            <person name="Kim W."/>
        </authorList>
    </citation>
    <scope>NUCLEOTIDE SEQUENCE</scope>
    <source>
        <strain evidence="10">CAU 1638</strain>
    </source>
</reference>
<dbReference type="PANTHER" id="PTHR30489:SF0">
    <property type="entry name" value="LIPOPROTEIN-RELEASING SYSTEM TRANSMEMBRANE PROTEIN LOLE"/>
    <property type="match status" value="1"/>
</dbReference>
<evidence type="ECO:0000256" key="4">
    <source>
        <dbReference type="ARBA" id="ARBA00022692"/>
    </source>
</evidence>
<sequence>MLNLRLAWRNIWRNRRRTFITILSIVVAVMLSAVMRAMQEGQYDDMIENTVGTFTGYIQIHQARYWEDQTLDNTLVFSDSLISKLNNNDEVAHVVPRLQSFALAAGESQSRPALILGVDVSKEQHLSNARERLQAGAYFDSNDEKSVLVGNEMMQRLGVQPGDSLVLIGQGFRGQSATGLYEIKGSVRFPSSEMNKNMVMLPLETAQNLFASHNRVTAIALMLDDAHQVEEVVTNLKKELSAGDYEIMGWQELMPELMQSIEADRGSGLIMIFILYMVVGFGILGTVLMMISERTYELGVMLAVGTPRVTILSILAIEMLVITFIGVGVGVLISIPISWYFNINPIQLPESMTEVMEGYGMEPVIQFATDPSIFYSQAVIVFIITLIFTIIPLIRASRLNPVKALRS</sequence>
<dbReference type="InterPro" id="IPR025857">
    <property type="entry name" value="MacB_PCD"/>
</dbReference>
<evidence type="ECO:0000256" key="1">
    <source>
        <dbReference type="ARBA" id="ARBA00004651"/>
    </source>
</evidence>
<comment type="caution">
    <text evidence="10">The sequence shown here is derived from an EMBL/GenBank/DDBJ whole genome shotgun (WGS) entry which is preliminary data.</text>
</comment>
<keyword evidence="4 7" id="KW-0812">Transmembrane</keyword>
<gene>
    <name evidence="10" type="ORF">NM125_03930</name>
</gene>
<feature type="domain" description="MacB-like periplasmic core" evidence="9">
    <location>
        <begin position="18"/>
        <end position="237"/>
    </location>
</feature>
<keyword evidence="5 7" id="KW-1133">Transmembrane helix</keyword>
<feature type="transmembrane region" description="Helical" evidence="7">
    <location>
        <begin position="268"/>
        <end position="291"/>
    </location>
</feature>
<dbReference type="GO" id="GO:0098797">
    <property type="term" value="C:plasma membrane protein complex"/>
    <property type="evidence" value="ECO:0007669"/>
    <property type="project" value="TreeGrafter"/>
</dbReference>
<dbReference type="PANTHER" id="PTHR30489">
    <property type="entry name" value="LIPOPROTEIN-RELEASING SYSTEM TRANSMEMBRANE PROTEIN LOLE"/>
    <property type="match status" value="1"/>
</dbReference>
<dbReference type="EMBL" id="JANDBC010000001">
    <property type="protein sequence ID" value="MCP9290733.1"/>
    <property type="molecule type" value="Genomic_DNA"/>
</dbReference>
<dbReference type="Pfam" id="PF02687">
    <property type="entry name" value="FtsX"/>
    <property type="match status" value="1"/>
</dbReference>
<keyword evidence="6 7" id="KW-0472">Membrane</keyword>
<dbReference type="InterPro" id="IPR051447">
    <property type="entry name" value="Lipoprotein-release_system"/>
</dbReference>
<name>A0A9X2L294_9BACT</name>
<dbReference type="InterPro" id="IPR003838">
    <property type="entry name" value="ABC3_permease_C"/>
</dbReference>
<comment type="similarity">
    <text evidence="2">Belongs to the ABC-4 integral membrane protein family. LolC/E subfamily.</text>
</comment>
<keyword evidence="11" id="KW-1185">Reference proteome</keyword>
<evidence type="ECO:0000256" key="2">
    <source>
        <dbReference type="ARBA" id="ARBA00005236"/>
    </source>
</evidence>
<organism evidence="10 11">
    <name type="scientific">Gracilimonas sediminicola</name>
    <dbReference type="NCBI Taxonomy" id="2952158"/>
    <lineage>
        <taxon>Bacteria</taxon>
        <taxon>Pseudomonadati</taxon>
        <taxon>Balneolota</taxon>
        <taxon>Balneolia</taxon>
        <taxon>Balneolales</taxon>
        <taxon>Balneolaceae</taxon>
        <taxon>Gracilimonas</taxon>
    </lineage>
</organism>
<feature type="transmembrane region" description="Helical" evidence="7">
    <location>
        <begin position="312"/>
        <end position="341"/>
    </location>
</feature>
<dbReference type="RefSeq" id="WP_255133073.1">
    <property type="nucleotide sequence ID" value="NZ_JANDBC010000001.1"/>
</dbReference>
<evidence type="ECO:0000313" key="10">
    <source>
        <dbReference type="EMBL" id="MCP9290733.1"/>
    </source>
</evidence>
<evidence type="ECO:0000259" key="9">
    <source>
        <dbReference type="Pfam" id="PF12704"/>
    </source>
</evidence>
<evidence type="ECO:0000313" key="11">
    <source>
        <dbReference type="Proteomes" id="UP001139125"/>
    </source>
</evidence>
<proteinExistence type="inferred from homology"/>
<dbReference type="Proteomes" id="UP001139125">
    <property type="component" value="Unassembled WGS sequence"/>
</dbReference>
<evidence type="ECO:0000256" key="7">
    <source>
        <dbReference type="SAM" id="Phobius"/>
    </source>
</evidence>
<dbReference type="Pfam" id="PF12704">
    <property type="entry name" value="MacB_PCD"/>
    <property type="match status" value="1"/>
</dbReference>
<protein>
    <submittedName>
        <fullName evidence="10">ABC transporter permease</fullName>
    </submittedName>
</protein>